<evidence type="ECO:0000313" key="1">
    <source>
        <dbReference type="EMBL" id="MPM08868.1"/>
    </source>
</evidence>
<sequence length="245" mass="27123">MRHRDIPACHEEIGDVSRIKTSIGNEIGGFIPLSVILGQESVAFMERCIEPAVGIMNIKIPCGRNTSILIRTTGHDLGLGKDDISKQPSRFPLSPDIRRESKPVIRVIVVVVFQAIPGTIHRPEIQITCILSIQNRIELAAAFPEPAPKGHLPLVVVHIPNFSATRKFHLFKINGPRAGREINLRIGLLHIPDIRHPHMTVGGNLEIGTTYRTKAAVTRAVTKERSIKANKRIAAILPSKHRSNY</sequence>
<organism evidence="1">
    <name type="scientific">bioreactor metagenome</name>
    <dbReference type="NCBI Taxonomy" id="1076179"/>
    <lineage>
        <taxon>unclassified sequences</taxon>
        <taxon>metagenomes</taxon>
        <taxon>ecological metagenomes</taxon>
    </lineage>
</organism>
<gene>
    <name evidence="1" type="ORF">SDC9_55184</name>
</gene>
<dbReference type="EMBL" id="VSSQ01001500">
    <property type="protein sequence ID" value="MPM08868.1"/>
    <property type="molecule type" value="Genomic_DNA"/>
</dbReference>
<protein>
    <submittedName>
        <fullName evidence="1">Uncharacterized protein</fullName>
    </submittedName>
</protein>
<reference evidence="1" key="1">
    <citation type="submission" date="2019-08" db="EMBL/GenBank/DDBJ databases">
        <authorList>
            <person name="Kucharzyk K."/>
            <person name="Murdoch R.W."/>
            <person name="Higgins S."/>
            <person name="Loffler F."/>
        </authorList>
    </citation>
    <scope>NUCLEOTIDE SEQUENCE</scope>
</reference>
<proteinExistence type="predicted"/>
<name>A0A644WZE0_9ZZZZ</name>
<dbReference type="AlphaFoldDB" id="A0A644WZE0"/>
<comment type="caution">
    <text evidence="1">The sequence shown here is derived from an EMBL/GenBank/DDBJ whole genome shotgun (WGS) entry which is preliminary data.</text>
</comment>
<accession>A0A644WZE0</accession>